<dbReference type="RefSeq" id="WP_116592660.1">
    <property type="nucleotide sequence ID" value="NZ_MZGS01000027.1"/>
</dbReference>
<name>A0A315XKR8_9EURY</name>
<protein>
    <recommendedName>
        <fullName evidence="4">Right handed beta helix domain-containing protein</fullName>
    </recommendedName>
</protein>
<accession>A0A315XKR8</accession>
<dbReference type="SMART" id="SM00710">
    <property type="entry name" value="PbH1"/>
    <property type="match status" value="8"/>
</dbReference>
<dbReference type="InterPro" id="IPR011050">
    <property type="entry name" value="Pectin_lyase_fold/virulence"/>
</dbReference>
<dbReference type="OrthoDB" id="78385at2157"/>
<dbReference type="InterPro" id="IPR006626">
    <property type="entry name" value="PbH1"/>
</dbReference>
<dbReference type="Proteomes" id="UP000251717">
    <property type="component" value="Unassembled WGS sequence"/>
</dbReference>
<feature type="region of interest" description="Disordered" evidence="1">
    <location>
        <begin position="568"/>
        <end position="587"/>
    </location>
</feature>
<gene>
    <name evidence="2" type="ORF">MBBTH_17520</name>
</gene>
<dbReference type="SUPFAM" id="SSF51126">
    <property type="entry name" value="Pectin lyase-like"/>
    <property type="match status" value="2"/>
</dbReference>
<organism evidence="2 3">
    <name type="scientific">Methanobrevibacter thaueri</name>
    <dbReference type="NCBI Taxonomy" id="190975"/>
    <lineage>
        <taxon>Archaea</taxon>
        <taxon>Methanobacteriati</taxon>
        <taxon>Methanobacteriota</taxon>
        <taxon>Methanomada group</taxon>
        <taxon>Methanobacteria</taxon>
        <taxon>Methanobacteriales</taxon>
        <taxon>Methanobacteriaceae</taxon>
        <taxon>Methanobrevibacter</taxon>
    </lineage>
</organism>
<evidence type="ECO:0008006" key="4">
    <source>
        <dbReference type="Google" id="ProtNLM"/>
    </source>
</evidence>
<reference evidence="2 3" key="1">
    <citation type="submission" date="2017-03" db="EMBL/GenBank/DDBJ databases">
        <title>Genome sequence of Methanobrevibacter thaueri.</title>
        <authorList>
            <person name="Poehlein A."/>
            <person name="Seedorf H."/>
            <person name="Daniel R."/>
        </authorList>
    </citation>
    <scope>NUCLEOTIDE SEQUENCE [LARGE SCALE GENOMIC DNA]</scope>
    <source>
        <strain evidence="2 3">DSM 11995</strain>
    </source>
</reference>
<comment type="caution">
    <text evidence="2">The sequence shown here is derived from an EMBL/GenBank/DDBJ whole genome shotgun (WGS) entry which is preliminary data.</text>
</comment>
<evidence type="ECO:0000256" key="1">
    <source>
        <dbReference type="SAM" id="MobiDB-lite"/>
    </source>
</evidence>
<evidence type="ECO:0000313" key="2">
    <source>
        <dbReference type="EMBL" id="PWB85488.1"/>
    </source>
</evidence>
<proteinExistence type="predicted"/>
<dbReference type="AlphaFoldDB" id="A0A315XKR8"/>
<dbReference type="EMBL" id="MZGS01000027">
    <property type="protein sequence ID" value="PWB85488.1"/>
    <property type="molecule type" value="Genomic_DNA"/>
</dbReference>
<keyword evidence="3" id="KW-1185">Reference proteome</keyword>
<sequence length="681" mass="74703">MEINKIIILISIVMLILFSIGLVSASDSGDELALSNDTDVINYHIEDLDENEVISSPDVGNDELNSASNPDSFIVNKRNFKMYFDGTNTLKKEYGGSIIVFDGKFEDMGTVTINSANTKITGRHALFNNTVFNLKADGIMLTNIHFVLNKEFSTNDNAGILIKSDNITVYNCIVDYNVPCEKTGFAIFSNGEDWGNEGVNLINNTINYVGRSYGSGFNYGILLTETFNATISGNIINCSLPLRAVDWNSEIYGGSSMDFAAAIVADTCRYLKLSDNKIYANVNGVREGEPTLDTLLIYNCNDAIIENNLIRQTDYVTKKGDVNYLYGLDMYLSSNVIVYGNDINIFTNGGKEAHGTAYPIQITGPARNVSIAFNNIKSYSNGPNIGIYSQNFYGETQLSIISNIINITGFASDHSWALVAGIEVQDSHDLILNNTIDVRSVNEFKTGYNLYGISYSQQTRGAHSFNIQYNKVKTTGDWAIALMGGATSPVINSIIANNILNARKYGGNRAALISGGFGSVKNNTDGSKHVKKTMSENDYPDYLKIYLKRSSHDNNGIDFSWISNTDGNSLKNPKTPHPSQSSDIHQGKSNFHIGVNKIYTKSDVNNGNVNSTHYIPGESGISLAGASSSSGHAISSQPKSYEVTKTIKNPDETSYIQVIFSTIFSCLLLIGYKKREDIEDY</sequence>
<evidence type="ECO:0000313" key="3">
    <source>
        <dbReference type="Proteomes" id="UP000251717"/>
    </source>
</evidence>